<dbReference type="AlphaFoldDB" id="A0A939BS46"/>
<dbReference type="NCBIfam" id="NF005803">
    <property type="entry name" value="PRK07658.1"/>
    <property type="match status" value="1"/>
</dbReference>
<dbReference type="SUPFAM" id="SSF52096">
    <property type="entry name" value="ClpP/crotonase"/>
    <property type="match status" value="1"/>
</dbReference>
<dbReference type="FunFam" id="3.90.226.10:FF:000009">
    <property type="entry name" value="Carnitinyl-CoA dehydratase"/>
    <property type="match status" value="1"/>
</dbReference>
<dbReference type="EMBL" id="JAFBEB010000004">
    <property type="protein sequence ID" value="MBM7590088.1"/>
    <property type="molecule type" value="Genomic_DNA"/>
</dbReference>
<comment type="similarity">
    <text evidence="1 3">Belongs to the enoyl-CoA hydratase/isomerase family.</text>
</comment>
<evidence type="ECO:0000313" key="4">
    <source>
        <dbReference type="EMBL" id="MBM7590088.1"/>
    </source>
</evidence>
<dbReference type="Proteomes" id="UP000717624">
    <property type="component" value="Unassembled WGS sequence"/>
</dbReference>
<dbReference type="FunFam" id="1.10.12.10:FF:000001">
    <property type="entry name" value="Probable enoyl-CoA hydratase, mitochondrial"/>
    <property type="match status" value="1"/>
</dbReference>
<accession>A0A939BS46</accession>
<protein>
    <submittedName>
        <fullName evidence="4">Enoyl-CoA hydratase</fullName>
        <ecNumber evidence="4">4.2.1.17</ecNumber>
    </submittedName>
</protein>
<proteinExistence type="inferred from homology"/>
<dbReference type="InterPro" id="IPR029045">
    <property type="entry name" value="ClpP/crotonase-like_dom_sf"/>
</dbReference>
<dbReference type="CDD" id="cd06558">
    <property type="entry name" value="crotonase-like"/>
    <property type="match status" value="1"/>
</dbReference>
<dbReference type="PANTHER" id="PTHR11941">
    <property type="entry name" value="ENOYL-COA HYDRATASE-RELATED"/>
    <property type="match status" value="1"/>
</dbReference>
<keyword evidence="5" id="KW-1185">Reference proteome</keyword>
<dbReference type="GO" id="GO:0006635">
    <property type="term" value="P:fatty acid beta-oxidation"/>
    <property type="evidence" value="ECO:0007669"/>
    <property type="project" value="TreeGrafter"/>
</dbReference>
<dbReference type="InterPro" id="IPR018376">
    <property type="entry name" value="Enoyl-CoA_hyd/isom_CS"/>
</dbReference>
<dbReference type="InterPro" id="IPR001753">
    <property type="entry name" value="Enoyl-CoA_hydra/iso"/>
</dbReference>
<dbReference type="EC" id="4.2.1.17" evidence="4"/>
<organism evidence="4 5">
    <name type="scientific">Brevibacillus fulvus</name>
    <dbReference type="NCBI Taxonomy" id="1125967"/>
    <lineage>
        <taxon>Bacteria</taxon>
        <taxon>Bacillati</taxon>
        <taxon>Bacillota</taxon>
        <taxon>Bacilli</taxon>
        <taxon>Bacillales</taxon>
        <taxon>Paenibacillaceae</taxon>
        <taxon>Brevibacillus</taxon>
    </lineage>
</organism>
<evidence type="ECO:0000256" key="2">
    <source>
        <dbReference type="ARBA" id="ARBA00023239"/>
    </source>
</evidence>
<dbReference type="PROSITE" id="PS00166">
    <property type="entry name" value="ENOYL_COA_HYDRATASE"/>
    <property type="match status" value="1"/>
</dbReference>
<comment type="caution">
    <text evidence="4">The sequence shown here is derived from an EMBL/GenBank/DDBJ whole genome shotgun (WGS) entry which is preliminary data.</text>
</comment>
<keyword evidence="2 4" id="KW-0456">Lyase</keyword>
<evidence type="ECO:0000256" key="3">
    <source>
        <dbReference type="RuleBase" id="RU003707"/>
    </source>
</evidence>
<dbReference type="Pfam" id="PF00378">
    <property type="entry name" value="ECH_1"/>
    <property type="match status" value="1"/>
</dbReference>
<name>A0A939BS46_9BACL</name>
<dbReference type="RefSeq" id="WP_204517782.1">
    <property type="nucleotide sequence ID" value="NZ_BAABIN010000007.1"/>
</dbReference>
<reference evidence="4" key="1">
    <citation type="submission" date="2021-01" db="EMBL/GenBank/DDBJ databases">
        <title>Genomic Encyclopedia of Type Strains, Phase IV (KMG-IV): sequencing the most valuable type-strain genomes for metagenomic binning, comparative biology and taxonomic classification.</title>
        <authorList>
            <person name="Goeker M."/>
        </authorList>
    </citation>
    <scope>NUCLEOTIDE SEQUENCE</scope>
    <source>
        <strain evidence="4">DSM 25523</strain>
    </source>
</reference>
<evidence type="ECO:0000313" key="5">
    <source>
        <dbReference type="Proteomes" id="UP000717624"/>
    </source>
</evidence>
<dbReference type="Gene3D" id="3.90.226.10">
    <property type="entry name" value="2-enoyl-CoA Hydratase, Chain A, domain 1"/>
    <property type="match status" value="1"/>
</dbReference>
<evidence type="ECO:0000256" key="1">
    <source>
        <dbReference type="ARBA" id="ARBA00005254"/>
    </source>
</evidence>
<dbReference type="PANTHER" id="PTHR11941:SF175">
    <property type="entry name" value="ENOYL-COA HYDRATASE-RELATED"/>
    <property type="match status" value="1"/>
</dbReference>
<gene>
    <name evidence="4" type="ORF">JOD01_001689</name>
</gene>
<sequence length="258" mass="27385">MSYDKLTVAIEGKIAIVSLRNPPVNALDRQTLHELRQTVRQLEQAEQVSVIILTGEGRCFAAGADLKEFLAAPPDQGTTLSVEAQAIFNELESLSKPLIAAINGPCLGGGLELALACHLRLAAPEAQLGLPEVKLGLIPGYGGTQRLPKTVGYGKAREMILTGEPVTGEVAGQIGLVEAVYPREQLLAEAKKLAESIAQKSQLTIRLALSAIQAGWQHGPETGMQAEAKSFGAAFASEDGREGVSAFVEKRPPRFGNR</sequence>
<dbReference type="GO" id="GO:0004300">
    <property type="term" value="F:enoyl-CoA hydratase activity"/>
    <property type="evidence" value="ECO:0007669"/>
    <property type="project" value="UniProtKB-EC"/>
</dbReference>